<organism evidence="2">
    <name type="scientific">marine metagenome</name>
    <dbReference type="NCBI Taxonomy" id="408172"/>
    <lineage>
        <taxon>unclassified sequences</taxon>
        <taxon>metagenomes</taxon>
        <taxon>ecological metagenomes</taxon>
    </lineage>
</organism>
<dbReference type="EMBL" id="UINC01160841">
    <property type="protein sequence ID" value="SVD59708.1"/>
    <property type="molecule type" value="Genomic_DNA"/>
</dbReference>
<gene>
    <name evidence="2" type="ORF">METZ01_LOCUS412562</name>
</gene>
<evidence type="ECO:0000313" key="2">
    <source>
        <dbReference type="EMBL" id="SVD59708.1"/>
    </source>
</evidence>
<keyword evidence="1" id="KW-0472">Membrane</keyword>
<evidence type="ECO:0008006" key="3">
    <source>
        <dbReference type="Google" id="ProtNLM"/>
    </source>
</evidence>
<feature type="transmembrane region" description="Helical" evidence="1">
    <location>
        <begin position="61"/>
        <end position="82"/>
    </location>
</feature>
<protein>
    <recommendedName>
        <fullName evidence="3">Paraquat-inducible protein A</fullName>
    </recommendedName>
</protein>
<keyword evidence="1" id="KW-1133">Transmembrane helix</keyword>
<name>A0A382WNJ6_9ZZZZ</name>
<proteinExistence type="predicted"/>
<reference evidence="2" key="1">
    <citation type="submission" date="2018-05" db="EMBL/GenBank/DDBJ databases">
        <authorList>
            <person name="Lanie J.A."/>
            <person name="Ng W.-L."/>
            <person name="Kazmierczak K.M."/>
            <person name="Andrzejewski T.M."/>
            <person name="Davidsen T.M."/>
            <person name="Wayne K.J."/>
            <person name="Tettelin H."/>
            <person name="Glass J.I."/>
            <person name="Rusch D."/>
            <person name="Podicherti R."/>
            <person name="Tsui H.-C.T."/>
            <person name="Winkler M.E."/>
        </authorList>
    </citation>
    <scope>NUCLEOTIDE SEQUENCE</scope>
</reference>
<dbReference type="AlphaFoldDB" id="A0A382WNJ6"/>
<evidence type="ECO:0000256" key="1">
    <source>
        <dbReference type="SAM" id="Phobius"/>
    </source>
</evidence>
<sequence>MFLLIFIFGVSAPLLKMLLKIFNLKFMVAFLHRFTFLDIFLVAILIYVAKSSSIIDANVGVGFWYLLTALAISYLQMFIIFITNKQELIENL</sequence>
<feature type="transmembrane region" description="Helical" evidence="1">
    <location>
        <begin position="30"/>
        <end position="49"/>
    </location>
</feature>
<keyword evidence="1" id="KW-0812">Transmembrane</keyword>
<accession>A0A382WNJ6</accession>